<dbReference type="AlphaFoldDB" id="A0A2S1SE92"/>
<protein>
    <submittedName>
        <fullName evidence="4">N-acetyltransferase</fullName>
    </submittedName>
</protein>
<dbReference type="SUPFAM" id="SSF55729">
    <property type="entry name" value="Acyl-CoA N-acyltransferases (Nat)"/>
    <property type="match status" value="1"/>
</dbReference>
<dbReference type="CDD" id="cd04301">
    <property type="entry name" value="NAT_SF"/>
    <property type="match status" value="1"/>
</dbReference>
<gene>
    <name evidence="4" type="ORF">HYN49_01705</name>
</gene>
<evidence type="ECO:0000256" key="1">
    <source>
        <dbReference type="ARBA" id="ARBA00022679"/>
    </source>
</evidence>
<dbReference type="EMBL" id="CP029187">
    <property type="protein sequence ID" value="AWI24708.1"/>
    <property type="molecule type" value="Genomic_DNA"/>
</dbReference>
<evidence type="ECO:0000256" key="2">
    <source>
        <dbReference type="ARBA" id="ARBA00023315"/>
    </source>
</evidence>
<dbReference type="InterPro" id="IPR016181">
    <property type="entry name" value="Acyl_CoA_acyltransferase"/>
</dbReference>
<sequence>MCEFISITENDIPVILSMMENFYAIDGYPIDIEKSNRLFETFIADENLGKAWLIYSDGEVAGYVILTTIFSFEYGGKIAFIDELYIKEEFRGKGIGKASVTFLKEAATKLGLKLLYLEVEHHNSNAQELYLKSGFSLHNRRLMQYKIK</sequence>
<dbReference type="KEGG" id="fpal:HYN49_01705"/>
<dbReference type="Proteomes" id="UP000244937">
    <property type="component" value="Chromosome"/>
</dbReference>
<organism evidence="4 5">
    <name type="scientific">Flavobacterium pallidum</name>
    <dbReference type="NCBI Taxonomy" id="2172098"/>
    <lineage>
        <taxon>Bacteria</taxon>
        <taxon>Pseudomonadati</taxon>
        <taxon>Bacteroidota</taxon>
        <taxon>Flavobacteriia</taxon>
        <taxon>Flavobacteriales</taxon>
        <taxon>Flavobacteriaceae</taxon>
        <taxon>Flavobacterium</taxon>
    </lineage>
</organism>
<keyword evidence="2" id="KW-0012">Acyltransferase</keyword>
<dbReference type="PANTHER" id="PTHR43877">
    <property type="entry name" value="AMINOALKYLPHOSPHONATE N-ACETYLTRANSFERASE-RELATED-RELATED"/>
    <property type="match status" value="1"/>
</dbReference>
<evidence type="ECO:0000259" key="3">
    <source>
        <dbReference type="PROSITE" id="PS51186"/>
    </source>
</evidence>
<dbReference type="PROSITE" id="PS51186">
    <property type="entry name" value="GNAT"/>
    <property type="match status" value="1"/>
</dbReference>
<proteinExistence type="predicted"/>
<reference evidence="4 5" key="1">
    <citation type="submission" date="2018-05" db="EMBL/GenBank/DDBJ databases">
        <title>Genome sequencing of Flavobacterium sp. HYN0049.</title>
        <authorList>
            <person name="Yi H."/>
            <person name="Baek C."/>
        </authorList>
    </citation>
    <scope>NUCLEOTIDE SEQUENCE [LARGE SCALE GENOMIC DNA]</scope>
    <source>
        <strain evidence="4 5">HYN0049</strain>
    </source>
</reference>
<name>A0A2S1SE92_9FLAO</name>
<dbReference type="InterPro" id="IPR050832">
    <property type="entry name" value="Bact_Acetyltransf"/>
</dbReference>
<accession>A0A2S1SE92</accession>
<dbReference type="OrthoDB" id="9805924at2"/>
<keyword evidence="5" id="KW-1185">Reference proteome</keyword>
<evidence type="ECO:0000313" key="5">
    <source>
        <dbReference type="Proteomes" id="UP000244937"/>
    </source>
</evidence>
<evidence type="ECO:0000313" key="4">
    <source>
        <dbReference type="EMBL" id="AWI24708.1"/>
    </source>
</evidence>
<dbReference type="Gene3D" id="3.40.630.30">
    <property type="match status" value="1"/>
</dbReference>
<dbReference type="Pfam" id="PF00583">
    <property type="entry name" value="Acetyltransf_1"/>
    <property type="match status" value="1"/>
</dbReference>
<dbReference type="InterPro" id="IPR000182">
    <property type="entry name" value="GNAT_dom"/>
</dbReference>
<dbReference type="RefSeq" id="WP_108902506.1">
    <property type="nucleotide sequence ID" value="NZ_CP029187.1"/>
</dbReference>
<feature type="domain" description="N-acetyltransferase" evidence="3">
    <location>
        <begin position="2"/>
        <end position="148"/>
    </location>
</feature>
<dbReference type="GO" id="GO:0016747">
    <property type="term" value="F:acyltransferase activity, transferring groups other than amino-acyl groups"/>
    <property type="evidence" value="ECO:0007669"/>
    <property type="project" value="InterPro"/>
</dbReference>
<keyword evidence="1 4" id="KW-0808">Transferase</keyword>